<gene>
    <name evidence="1" type="ORF">JJQ60_15175</name>
</gene>
<organism evidence="1 2">
    <name type="scientific">Aquimarina mytili</name>
    <dbReference type="NCBI Taxonomy" id="874423"/>
    <lineage>
        <taxon>Bacteria</taxon>
        <taxon>Pseudomonadati</taxon>
        <taxon>Bacteroidota</taxon>
        <taxon>Flavobacteriia</taxon>
        <taxon>Flavobacteriales</taxon>
        <taxon>Flavobacteriaceae</taxon>
        <taxon>Aquimarina</taxon>
    </lineage>
</organism>
<proteinExistence type="predicted"/>
<sequence length="169" mass="19424">MANILGLHCSVLKGYGKLAVVILTEEDEIITNVFRSPSVFSFKINIGEILNWHKDNIISLINLYNIDAIVVKKTERNSFNSRPKNSDFFKLYLEGVMLSLAGSYNMKNRHLEKASIKSLLNNNDIYDLDLEQLQKDYNLKLDIQPTRLNIPPIKESFLAVLAYKNYLEL</sequence>
<comment type="caution">
    <text evidence="1">The sequence shown here is derived from an EMBL/GenBank/DDBJ whole genome shotgun (WGS) entry which is preliminary data.</text>
</comment>
<keyword evidence="2" id="KW-1185">Reference proteome</keyword>
<protein>
    <submittedName>
        <fullName evidence="1">Uncharacterized protein</fullName>
    </submittedName>
</protein>
<dbReference type="RefSeq" id="WP_201922010.1">
    <property type="nucleotide sequence ID" value="NZ_BAABAX010000014.1"/>
</dbReference>
<dbReference type="AlphaFoldDB" id="A0A936ZZQ3"/>
<name>A0A936ZZQ3_9FLAO</name>
<reference evidence="1" key="1">
    <citation type="submission" date="2021-01" db="EMBL/GenBank/DDBJ databases">
        <authorList>
            <person name="Zhong Y.L."/>
        </authorList>
    </citation>
    <scope>NUCLEOTIDE SEQUENCE</scope>
    <source>
        <strain evidence="1">KCTC 23302</strain>
    </source>
</reference>
<accession>A0A936ZZQ3</accession>
<dbReference type="Proteomes" id="UP000651057">
    <property type="component" value="Unassembled WGS sequence"/>
</dbReference>
<evidence type="ECO:0000313" key="1">
    <source>
        <dbReference type="EMBL" id="MBL0684870.1"/>
    </source>
</evidence>
<evidence type="ECO:0000313" key="2">
    <source>
        <dbReference type="Proteomes" id="UP000651057"/>
    </source>
</evidence>
<dbReference type="EMBL" id="JAERQJ010000006">
    <property type="protein sequence ID" value="MBL0684870.1"/>
    <property type="molecule type" value="Genomic_DNA"/>
</dbReference>